<name>A0AAN8FQW3_TRICO</name>
<comment type="caution">
    <text evidence="2">The sequence shown here is derived from an EMBL/GenBank/DDBJ whole genome shotgun (WGS) entry which is preliminary data.</text>
</comment>
<evidence type="ECO:0000313" key="2">
    <source>
        <dbReference type="EMBL" id="KAK5968693.1"/>
    </source>
</evidence>
<organism evidence="2 3">
    <name type="scientific">Trichostrongylus colubriformis</name>
    <name type="common">Black scour worm</name>
    <dbReference type="NCBI Taxonomy" id="6319"/>
    <lineage>
        <taxon>Eukaryota</taxon>
        <taxon>Metazoa</taxon>
        <taxon>Ecdysozoa</taxon>
        <taxon>Nematoda</taxon>
        <taxon>Chromadorea</taxon>
        <taxon>Rhabditida</taxon>
        <taxon>Rhabditina</taxon>
        <taxon>Rhabditomorpha</taxon>
        <taxon>Strongyloidea</taxon>
        <taxon>Trichostrongylidae</taxon>
        <taxon>Trichostrongylus</taxon>
    </lineage>
</organism>
<protein>
    <recommendedName>
        <fullName evidence="1">Phlebovirus glycoprotein G2 fusion domain-containing protein</fullName>
    </recommendedName>
</protein>
<gene>
    <name evidence="2" type="ORF">GCK32_000297</name>
</gene>
<dbReference type="Proteomes" id="UP001331761">
    <property type="component" value="Unassembled WGS sequence"/>
</dbReference>
<accession>A0AAN8FQW3</accession>
<reference evidence="2 3" key="1">
    <citation type="submission" date="2019-10" db="EMBL/GenBank/DDBJ databases">
        <title>Assembly and Annotation for the nematode Trichostrongylus colubriformis.</title>
        <authorList>
            <person name="Martin J."/>
        </authorList>
    </citation>
    <scope>NUCLEOTIDE SEQUENCE [LARGE SCALE GENOMIC DNA]</scope>
    <source>
        <strain evidence="2">G859</strain>
        <tissue evidence="2">Whole worm</tissue>
    </source>
</reference>
<dbReference type="AlphaFoldDB" id="A0AAN8FQW3"/>
<dbReference type="Pfam" id="PF07245">
    <property type="entry name" value="Phlebovirus_G2"/>
    <property type="match status" value="1"/>
</dbReference>
<evidence type="ECO:0000259" key="1">
    <source>
        <dbReference type="Pfam" id="PF07245"/>
    </source>
</evidence>
<sequence length="142" mass="15663">MPPTPTLASNFTSDGTHLTLRNADRKLNLICDSKEAAASFNCTVNSDCVCQQAENKVNCACTDEPITNVFNNGVQNRFPVCRPWTTFKPSKRDAMTATAHVSAFTKAEFFIQKGRFNKVVTDVTNSICRENNAEAKGCYKCP</sequence>
<dbReference type="InterPro" id="IPR009878">
    <property type="entry name" value="Phlebovirus_G2_fusion"/>
</dbReference>
<proteinExistence type="predicted"/>
<feature type="domain" description="Phlebovirus glycoprotein G2 fusion" evidence="1">
    <location>
        <begin position="1"/>
        <end position="102"/>
    </location>
</feature>
<keyword evidence="3" id="KW-1185">Reference proteome</keyword>
<evidence type="ECO:0000313" key="3">
    <source>
        <dbReference type="Proteomes" id="UP001331761"/>
    </source>
</evidence>
<dbReference type="EMBL" id="WIXE01021108">
    <property type="protein sequence ID" value="KAK5968693.1"/>
    <property type="molecule type" value="Genomic_DNA"/>
</dbReference>